<dbReference type="InterPro" id="IPR045246">
    <property type="entry name" value="Piwi_ago-like"/>
</dbReference>
<comment type="caution">
    <text evidence="4">The sequence shown here is derived from an EMBL/GenBank/DDBJ whole genome shotgun (WGS) entry which is preliminary data.</text>
</comment>
<dbReference type="PROSITE" id="PS50822">
    <property type="entry name" value="PIWI"/>
    <property type="match status" value="1"/>
</dbReference>
<dbReference type="SMART" id="SM00950">
    <property type="entry name" value="Piwi"/>
    <property type="match status" value="1"/>
</dbReference>
<dbReference type="SUPFAM" id="SSF101690">
    <property type="entry name" value="PAZ domain"/>
    <property type="match status" value="1"/>
</dbReference>
<evidence type="ECO:0000256" key="1">
    <source>
        <dbReference type="RuleBase" id="RU361178"/>
    </source>
</evidence>
<accession>A0A1Y2GPS9</accession>
<name>A0A1Y2GPS9_9FUNG</name>
<dbReference type="InterPro" id="IPR003100">
    <property type="entry name" value="PAZ_dom"/>
</dbReference>
<dbReference type="Proteomes" id="UP000193648">
    <property type="component" value="Unassembled WGS sequence"/>
</dbReference>
<dbReference type="InterPro" id="IPR036085">
    <property type="entry name" value="PAZ_dom_sf"/>
</dbReference>
<dbReference type="InParanoid" id="A0A1Y2GPS9"/>
<comment type="similarity">
    <text evidence="1">Belongs to the argonaute family.</text>
</comment>
<dbReference type="Pfam" id="PF08699">
    <property type="entry name" value="ArgoL1"/>
    <property type="match status" value="1"/>
</dbReference>
<dbReference type="InterPro" id="IPR012337">
    <property type="entry name" value="RNaseH-like_sf"/>
</dbReference>
<dbReference type="Gene3D" id="2.170.260.10">
    <property type="entry name" value="paz domain"/>
    <property type="match status" value="1"/>
</dbReference>
<dbReference type="STRING" id="64571.A0A1Y2GPS9"/>
<dbReference type="PROSITE" id="PS50821">
    <property type="entry name" value="PAZ"/>
    <property type="match status" value="1"/>
</dbReference>
<dbReference type="Pfam" id="PF16488">
    <property type="entry name" value="ArgoL2"/>
    <property type="match status" value="1"/>
</dbReference>
<dbReference type="FunCoup" id="A0A1Y2GPS9">
    <property type="interactions" value="259"/>
</dbReference>
<dbReference type="EMBL" id="MCFF01000022">
    <property type="protein sequence ID" value="ORZ13829.1"/>
    <property type="molecule type" value="Genomic_DNA"/>
</dbReference>
<proteinExistence type="inferred from homology"/>
<feature type="domain" description="Piwi" evidence="3">
    <location>
        <begin position="514"/>
        <end position="815"/>
    </location>
</feature>
<evidence type="ECO:0000313" key="5">
    <source>
        <dbReference type="Proteomes" id="UP000193648"/>
    </source>
</evidence>
<dbReference type="Gene3D" id="3.40.50.2300">
    <property type="match status" value="1"/>
</dbReference>
<dbReference type="SMART" id="SM00949">
    <property type="entry name" value="PAZ"/>
    <property type="match status" value="1"/>
</dbReference>
<dbReference type="RefSeq" id="XP_021880613.1">
    <property type="nucleotide sequence ID" value="XM_022029402.1"/>
</dbReference>
<dbReference type="Pfam" id="PF02170">
    <property type="entry name" value="PAZ"/>
    <property type="match status" value="1"/>
</dbReference>
<dbReference type="Pfam" id="PF16487">
    <property type="entry name" value="ArgoMid"/>
    <property type="match status" value="1"/>
</dbReference>
<evidence type="ECO:0000259" key="2">
    <source>
        <dbReference type="PROSITE" id="PS50821"/>
    </source>
</evidence>
<evidence type="ECO:0000259" key="3">
    <source>
        <dbReference type="PROSITE" id="PS50822"/>
    </source>
</evidence>
<protein>
    <submittedName>
        <fullName evidence="4">Piwi domain-domain-containing protein</fullName>
    </submittedName>
</protein>
<keyword evidence="5" id="KW-1185">Reference proteome</keyword>
<dbReference type="Pfam" id="PF02171">
    <property type="entry name" value="Piwi"/>
    <property type="match status" value="1"/>
</dbReference>
<dbReference type="InterPro" id="IPR032473">
    <property type="entry name" value="Argonaute_Mid_dom"/>
</dbReference>
<dbReference type="AlphaFoldDB" id="A0A1Y2GPS9"/>
<dbReference type="InterPro" id="IPR014811">
    <property type="entry name" value="ArgoL1"/>
</dbReference>
<dbReference type="CDD" id="cd02846">
    <property type="entry name" value="PAZ_argonaute_like"/>
    <property type="match status" value="1"/>
</dbReference>
<sequence>MSLPSLTDLVKRPGIGTLGRSIQVRTNHFGIQKLPDTLIYHYDISITPAMPVGVNRKIFTEFMNLYGVSDLDCKHPVYDGRSNMFSPKEFPFETRTFDVTLIEETNPRGEAPSFRVRVKKVATINLWELHQFLQGKSRLTNNCLASIMALDILIHFKPAMLYFIVARSFFLPTNKQILAGGLEAWRGFYQSVRPAAGKLTINIDISATAFYQSGSLIEQTCKFLNLRSTGDLHRSAPPINWVQVERHFKGVRIRVIHRQARKRTFKIYGMTKASARETVFKISAERKEGDVGASQAEAEIDVASYFKQAYNISLSYPSLPCIVVSKKMILPMEVCTIVEGQRYMRKLNERQTADMIKFTSQSPAARANIIKDGINLLKYEDNEYLNEFGLKVSNEMETTKARILPSPTLQFHPTSKEPRHIPREGAWNLKDKKVIRGATLGSWGVVVFGNERTLPPGQAQAFLREFIVACTDTGMAILNKNPPISYLSPQGNIEEGLKKAWLQAGNAVKSQPQLLICILPNTGVQLYAEIKRVTDTFLGVASQCLQSKQVGNPRRQYCANVCLKINVKLGGANVELAPGTFPILTTRPIIIFGADVSHPQPGDDVRPSIATLVGSMDSKAARYAAAVRIQTARTETIADLSDMVMELLKTFYQSCGEKPERILFFRDGVSEGQFAEVLKIEVPAIRAACQRLEISYMPAITFIVVQKRHRTRFFPMKASDGDRSGNCLAGTVVDTGIVHPFEFDFYLQSQSGLLGTSRPVHYHVLLDNSNFTADELQDLSFKLCHLYARSTRAVSLVPPVYYAHIIGTRVRYHSRGDIFSEGSSEGTVPSGSGAANSYVTVRPDLMKVMWFM</sequence>
<dbReference type="SMART" id="SM01163">
    <property type="entry name" value="DUF1785"/>
    <property type="match status" value="1"/>
</dbReference>
<gene>
    <name evidence="4" type="ORF">BCR41DRAFT_407456</name>
</gene>
<dbReference type="Gene3D" id="3.30.420.10">
    <property type="entry name" value="Ribonuclease H-like superfamily/Ribonuclease H"/>
    <property type="match status" value="1"/>
</dbReference>
<evidence type="ECO:0000313" key="4">
    <source>
        <dbReference type="EMBL" id="ORZ13829.1"/>
    </source>
</evidence>
<dbReference type="InterPro" id="IPR032472">
    <property type="entry name" value="ArgoL2"/>
</dbReference>
<dbReference type="PANTHER" id="PTHR22891">
    <property type="entry name" value="EUKARYOTIC TRANSLATION INITIATION FACTOR 2C"/>
    <property type="match status" value="1"/>
</dbReference>
<organism evidence="4 5">
    <name type="scientific">Lobosporangium transversale</name>
    <dbReference type="NCBI Taxonomy" id="64571"/>
    <lineage>
        <taxon>Eukaryota</taxon>
        <taxon>Fungi</taxon>
        <taxon>Fungi incertae sedis</taxon>
        <taxon>Mucoromycota</taxon>
        <taxon>Mortierellomycotina</taxon>
        <taxon>Mortierellomycetes</taxon>
        <taxon>Mortierellales</taxon>
        <taxon>Mortierellaceae</taxon>
        <taxon>Lobosporangium</taxon>
    </lineage>
</organism>
<dbReference type="SUPFAM" id="SSF53098">
    <property type="entry name" value="Ribonuclease H-like"/>
    <property type="match status" value="1"/>
</dbReference>
<dbReference type="GO" id="GO:0003723">
    <property type="term" value="F:RNA binding"/>
    <property type="evidence" value="ECO:0007669"/>
    <property type="project" value="InterPro"/>
</dbReference>
<dbReference type="CDD" id="cd04657">
    <property type="entry name" value="Piwi_ago-like"/>
    <property type="match status" value="1"/>
</dbReference>
<dbReference type="InterPro" id="IPR003165">
    <property type="entry name" value="Piwi"/>
</dbReference>
<dbReference type="InterPro" id="IPR036397">
    <property type="entry name" value="RNaseH_sf"/>
</dbReference>
<dbReference type="GeneID" id="33571245"/>
<feature type="domain" description="PAZ" evidence="2">
    <location>
        <begin position="215"/>
        <end position="339"/>
    </location>
</feature>
<reference evidence="4 5" key="1">
    <citation type="submission" date="2016-07" db="EMBL/GenBank/DDBJ databases">
        <title>Pervasive Adenine N6-methylation of Active Genes in Fungi.</title>
        <authorList>
            <consortium name="DOE Joint Genome Institute"/>
            <person name="Mondo S.J."/>
            <person name="Dannebaum R.O."/>
            <person name="Kuo R.C."/>
            <person name="Labutti K."/>
            <person name="Haridas S."/>
            <person name="Kuo A."/>
            <person name="Salamov A."/>
            <person name="Ahrendt S.R."/>
            <person name="Lipzen A."/>
            <person name="Sullivan W."/>
            <person name="Andreopoulos W.B."/>
            <person name="Clum A."/>
            <person name="Lindquist E."/>
            <person name="Daum C."/>
            <person name="Ramamoorthy G.K."/>
            <person name="Gryganskyi A."/>
            <person name="Culley D."/>
            <person name="Magnuson J.K."/>
            <person name="James T.Y."/>
            <person name="O'Malley M.A."/>
            <person name="Stajich J.E."/>
            <person name="Spatafora J.W."/>
            <person name="Visel A."/>
            <person name="Grigoriev I.V."/>
        </authorList>
    </citation>
    <scope>NUCLEOTIDE SEQUENCE [LARGE SCALE GENOMIC DNA]</scope>
    <source>
        <strain evidence="4 5">NRRL 3116</strain>
    </source>
</reference>
<dbReference type="Pfam" id="PF16486">
    <property type="entry name" value="ArgoN"/>
    <property type="match status" value="1"/>
</dbReference>
<dbReference type="InterPro" id="IPR032474">
    <property type="entry name" value="Argonaute_N"/>
</dbReference>
<dbReference type="OrthoDB" id="10252740at2759"/>